<dbReference type="Proteomes" id="UP000565711">
    <property type="component" value="Unassembled WGS sequence"/>
</dbReference>
<evidence type="ECO:0000256" key="1">
    <source>
        <dbReference type="ARBA" id="ARBA00010088"/>
    </source>
</evidence>
<feature type="domain" description="Peptidase S33 tripeptidyl aminopeptidase-like C-terminal" evidence="5">
    <location>
        <begin position="390"/>
        <end position="481"/>
    </location>
</feature>
<organism evidence="6 7">
    <name type="scientific">Nocardia vermiculata</name>
    <dbReference type="NCBI Taxonomy" id="257274"/>
    <lineage>
        <taxon>Bacteria</taxon>
        <taxon>Bacillati</taxon>
        <taxon>Actinomycetota</taxon>
        <taxon>Actinomycetes</taxon>
        <taxon>Mycobacteriales</taxon>
        <taxon>Nocardiaceae</taxon>
        <taxon>Nocardia</taxon>
    </lineage>
</organism>
<proteinExistence type="inferred from homology"/>
<name>A0A846XY64_9NOCA</name>
<evidence type="ECO:0000256" key="4">
    <source>
        <dbReference type="SAM" id="SignalP"/>
    </source>
</evidence>
<dbReference type="RefSeq" id="WP_067873939.1">
    <property type="nucleotide sequence ID" value="NZ_JAAXOP010000005.1"/>
</dbReference>
<reference evidence="6 7" key="1">
    <citation type="submission" date="2020-04" db="EMBL/GenBank/DDBJ databases">
        <title>MicrobeNet Type strains.</title>
        <authorList>
            <person name="Nicholson A.C."/>
        </authorList>
    </citation>
    <scope>NUCLEOTIDE SEQUENCE [LARGE SCALE GENOMIC DNA]</scope>
    <source>
        <strain evidence="6 7">JCM 12354</strain>
    </source>
</reference>
<dbReference type="PANTHER" id="PTHR43248">
    <property type="entry name" value="2-SUCCINYL-6-HYDROXY-2,4-CYCLOHEXADIENE-1-CARBOXYLATE SYNTHASE"/>
    <property type="match status" value="1"/>
</dbReference>
<evidence type="ECO:0000256" key="2">
    <source>
        <dbReference type="ARBA" id="ARBA00022729"/>
    </source>
</evidence>
<accession>A0A846XY64</accession>
<keyword evidence="3 6" id="KW-0378">Hydrolase</keyword>
<dbReference type="InterPro" id="IPR051601">
    <property type="entry name" value="Serine_prot/Carboxylest_S33"/>
</dbReference>
<dbReference type="InterPro" id="IPR029058">
    <property type="entry name" value="AB_hydrolase_fold"/>
</dbReference>
<dbReference type="AlphaFoldDB" id="A0A846XY64"/>
<dbReference type="Gene3D" id="3.40.50.1820">
    <property type="entry name" value="alpha/beta hydrolase"/>
    <property type="match status" value="1"/>
</dbReference>
<dbReference type="PROSITE" id="PS51257">
    <property type="entry name" value="PROKAR_LIPOPROTEIN"/>
    <property type="match status" value="1"/>
</dbReference>
<dbReference type="GO" id="GO:0016787">
    <property type="term" value="F:hydrolase activity"/>
    <property type="evidence" value="ECO:0007669"/>
    <property type="project" value="UniProtKB-KW"/>
</dbReference>
<feature type="chain" id="PRO_5038755633" evidence="4">
    <location>
        <begin position="22"/>
        <end position="489"/>
    </location>
</feature>
<evidence type="ECO:0000259" key="5">
    <source>
        <dbReference type="Pfam" id="PF08386"/>
    </source>
</evidence>
<sequence length="489" mass="52792">MHLHRTVVRALVTATVIMVGAAACSLSSSDAHPPDWQPCAENDHVQCATVTVPIDWSEPAGATLDLAVARMSATDPAHRIGTLMVLPGGPGTSGVDQLADPSPSAPTFSADIRARFDLVSLDPRGVGRSHPLRCDEGLAHTFPNLVPDTGARFADVQSYAEALAASCRAGTGELVDHLDSTSVARDIDAVREVLGENTISLYGRSYGTMSGQSYAEQFPDRVRAMILDSVDDHSLSGADFMTTSARAARDTFGEFVSWCGRETACALHGHDITEIYDRSYARAAQHELPDPNDPQASLTPTTLSRFVVQHLYQPRWQELATALQTLDTLEPQFPLAVPQPQPNGKSVAAPEFIACSDWGFDIAGQQRWEQLWREQNRNAGALRSHFAWDAGSICAGWPTPPGNPQHRPQVSGAPPILLMNSLHDPATPYAWAVAVTEAMPGAALLTYDGWGHGVSDRNECTVTATDRYLIEGMLPRAETHCPPAERAHR</sequence>
<keyword evidence="7" id="KW-1185">Reference proteome</keyword>
<comment type="caution">
    <text evidence="6">The sequence shown here is derived from an EMBL/GenBank/DDBJ whole genome shotgun (WGS) entry which is preliminary data.</text>
</comment>
<dbReference type="Pfam" id="PF08386">
    <property type="entry name" value="Abhydrolase_4"/>
    <property type="match status" value="1"/>
</dbReference>
<dbReference type="InterPro" id="IPR013595">
    <property type="entry name" value="Pept_S33_TAP-like_C"/>
</dbReference>
<dbReference type="SUPFAM" id="SSF53474">
    <property type="entry name" value="alpha/beta-Hydrolases"/>
    <property type="match status" value="1"/>
</dbReference>
<dbReference type="EMBL" id="JAAXOP010000005">
    <property type="protein sequence ID" value="NKY50852.1"/>
    <property type="molecule type" value="Genomic_DNA"/>
</dbReference>
<comment type="similarity">
    <text evidence="1">Belongs to the peptidase S33 family.</text>
</comment>
<gene>
    <name evidence="6" type="ORF">HGA08_11570</name>
</gene>
<evidence type="ECO:0000313" key="6">
    <source>
        <dbReference type="EMBL" id="NKY50852.1"/>
    </source>
</evidence>
<protein>
    <submittedName>
        <fullName evidence="6">Alpha/beta hydrolase</fullName>
    </submittedName>
</protein>
<evidence type="ECO:0000256" key="3">
    <source>
        <dbReference type="ARBA" id="ARBA00022801"/>
    </source>
</evidence>
<keyword evidence="2 4" id="KW-0732">Signal</keyword>
<evidence type="ECO:0000313" key="7">
    <source>
        <dbReference type="Proteomes" id="UP000565711"/>
    </source>
</evidence>
<dbReference type="PANTHER" id="PTHR43248:SF29">
    <property type="entry name" value="TRIPEPTIDYL AMINOPEPTIDASE"/>
    <property type="match status" value="1"/>
</dbReference>
<feature type="signal peptide" evidence="4">
    <location>
        <begin position="1"/>
        <end position="21"/>
    </location>
</feature>